<organism evidence="2 3">
    <name type="scientific">Polaribacter irgensii 23-P</name>
    <dbReference type="NCBI Taxonomy" id="313594"/>
    <lineage>
        <taxon>Bacteria</taxon>
        <taxon>Pseudomonadati</taxon>
        <taxon>Bacteroidota</taxon>
        <taxon>Flavobacteriia</taxon>
        <taxon>Flavobacteriales</taxon>
        <taxon>Flavobacteriaceae</taxon>
    </lineage>
</organism>
<dbReference type="STRING" id="313594.PI23P_08460"/>
<evidence type="ECO:0000313" key="3">
    <source>
        <dbReference type="Proteomes" id="UP000003053"/>
    </source>
</evidence>
<feature type="chain" id="PRO_5002666824" description="DUF4402 domain-containing protein" evidence="1">
    <location>
        <begin position="30"/>
        <end position="171"/>
    </location>
</feature>
<dbReference type="Proteomes" id="UP000003053">
    <property type="component" value="Unassembled WGS sequence"/>
</dbReference>
<dbReference type="OrthoDB" id="1443914at2"/>
<dbReference type="AlphaFoldDB" id="A4BZQ1"/>
<dbReference type="RefSeq" id="WP_004570312.1">
    <property type="nucleotide sequence ID" value="NZ_CH724148.1"/>
</dbReference>
<dbReference type="Pfam" id="PF14352">
    <property type="entry name" value="DUF4402"/>
    <property type="match status" value="1"/>
</dbReference>
<feature type="signal peptide" evidence="1">
    <location>
        <begin position="1"/>
        <end position="29"/>
    </location>
</feature>
<dbReference type="InterPro" id="IPR025514">
    <property type="entry name" value="DUF4402"/>
</dbReference>
<dbReference type="EMBL" id="AAOG01000002">
    <property type="protein sequence ID" value="EAR12644.1"/>
    <property type="molecule type" value="Genomic_DNA"/>
</dbReference>
<evidence type="ECO:0008006" key="4">
    <source>
        <dbReference type="Google" id="ProtNLM"/>
    </source>
</evidence>
<accession>A4BZQ1</accession>
<keyword evidence="1" id="KW-0732">Signal</keyword>
<evidence type="ECO:0000313" key="2">
    <source>
        <dbReference type="EMBL" id="EAR12644.1"/>
    </source>
</evidence>
<keyword evidence="3" id="KW-1185">Reference proteome</keyword>
<dbReference type="HOGENOM" id="CLU_1560758_0_0_10"/>
<dbReference type="PROSITE" id="PS51257">
    <property type="entry name" value="PROKAR_LIPOPROTEIN"/>
    <property type="match status" value="1"/>
</dbReference>
<sequence length="171" mass="18164">MKRAKLNRFFIKLLLSVIILLSCKGVSFAQPALPERALTVAATQGLYFGKFYDLGTGGSVSVDWQGIRTTTGSIVPAPNSVARPAIFEVRLCQGRNVAITYAPTTILSGSNGGVFTLNIGPTEKGINGASFTVENNCNFITVLRVGGTLIIPGNAPPGFYSGNFEISFDQQ</sequence>
<evidence type="ECO:0000256" key="1">
    <source>
        <dbReference type="SAM" id="SignalP"/>
    </source>
</evidence>
<reference evidence="2 3" key="1">
    <citation type="submission" date="2006-02" db="EMBL/GenBank/DDBJ databases">
        <authorList>
            <person name="Murray A."/>
            <person name="Staley J."/>
            <person name="Ferriera S."/>
            <person name="Johnson J."/>
            <person name="Kravitz S."/>
            <person name="Halpern A."/>
            <person name="Remington K."/>
            <person name="Beeson K."/>
            <person name="Tran B."/>
            <person name="Rogers Y.-H."/>
            <person name="Friedman R."/>
            <person name="Venter J.C."/>
        </authorList>
    </citation>
    <scope>NUCLEOTIDE SEQUENCE [LARGE SCALE GENOMIC DNA]</scope>
    <source>
        <strain evidence="2 3">23-P</strain>
    </source>
</reference>
<proteinExistence type="predicted"/>
<protein>
    <recommendedName>
        <fullName evidence="4">DUF4402 domain-containing protein</fullName>
    </recommendedName>
</protein>
<comment type="caution">
    <text evidence="2">The sequence shown here is derived from an EMBL/GenBank/DDBJ whole genome shotgun (WGS) entry which is preliminary data.</text>
</comment>
<name>A4BZQ1_9FLAO</name>
<gene>
    <name evidence="2" type="ORF">PI23P_08460</name>
</gene>